<gene>
    <name evidence="8" type="ORF">K7C98_39715</name>
</gene>
<dbReference type="Gene3D" id="3.30.920.30">
    <property type="entry name" value="Hypothetical protein"/>
    <property type="match status" value="1"/>
</dbReference>
<dbReference type="InterPro" id="IPR038570">
    <property type="entry name" value="HicA_sf"/>
</dbReference>
<accession>A0ABS7U4D6</accession>
<protein>
    <submittedName>
        <fullName evidence="8">Type II toxin-antitoxin system HicA family toxin</fullName>
    </submittedName>
</protein>
<comment type="similarity">
    <text evidence="1">Belongs to the HicA mRNA interferase family.</text>
</comment>
<dbReference type="Proteomes" id="UP001139031">
    <property type="component" value="Unassembled WGS sequence"/>
</dbReference>
<evidence type="ECO:0000256" key="2">
    <source>
        <dbReference type="ARBA" id="ARBA00022649"/>
    </source>
</evidence>
<keyword evidence="3" id="KW-0540">Nuclease</keyword>
<keyword evidence="4" id="KW-0255">Endonuclease</keyword>
<keyword evidence="5" id="KW-0378">Hydrolase</keyword>
<evidence type="ECO:0000313" key="8">
    <source>
        <dbReference type="EMBL" id="MBZ5715402.1"/>
    </source>
</evidence>
<dbReference type="SUPFAM" id="SSF54786">
    <property type="entry name" value="YcfA/nrd intein domain"/>
    <property type="match status" value="1"/>
</dbReference>
<proteinExistence type="inferred from homology"/>
<keyword evidence="7" id="KW-0346">Stress response</keyword>
<evidence type="ECO:0000256" key="1">
    <source>
        <dbReference type="ARBA" id="ARBA00006620"/>
    </source>
</evidence>
<sequence length="65" mass="7343">MHHAVLKRIGFVELRQTGSHIRLVGPGPSYVTVPNHRELRRGTLNQILKQGNISLAEFLAVMRDL</sequence>
<evidence type="ECO:0000256" key="5">
    <source>
        <dbReference type="ARBA" id="ARBA00022801"/>
    </source>
</evidence>
<evidence type="ECO:0000256" key="6">
    <source>
        <dbReference type="ARBA" id="ARBA00022884"/>
    </source>
</evidence>
<evidence type="ECO:0000313" key="9">
    <source>
        <dbReference type="Proteomes" id="UP001139031"/>
    </source>
</evidence>
<dbReference type="Pfam" id="PF07927">
    <property type="entry name" value="HicA_toxin"/>
    <property type="match status" value="1"/>
</dbReference>
<reference evidence="8" key="1">
    <citation type="submission" date="2021-08" db="EMBL/GenBank/DDBJ databases">
        <authorList>
            <person name="Stevens D.C."/>
        </authorList>
    </citation>
    <scope>NUCLEOTIDE SEQUENCE</scope>
    <source>
        <strain evidence="8">DSM 53165</strain>
    </source>
</reference>
<keyword evidence="9" id="KW-1185">Reference proteome</keyword>
<dbReference type="EMBL" id="JAIRAU010000057">
    <property type="protein sequence ID" value="MBZ5715402.1"/>
    <property type="molecule type" value="Genomic_DNA"/>
</dbReference>
<evidence type="ECO:0000256" key="7">
    <source>
        <dbReference type="ARBA" id="ARBA00023016"/>
    </source>
</evidence>
<comment type="caution">
    <text evidence="8">The sequence shown here is derived from an EMBL/GenBank/DDBJ whole genome shotgun (WGS) entry which is preliminary data.</text>
</comment>
<dbReference type="InterPro" id="IPR012933">
    <property type="entry name" value="HicA_mRNA_interferase"/>
</dbReference>
<keyword evidence="2" id="KW-1277">Toxin-antitoxin system</keyword>
<evidence type="ECO:0000256" key="3">
    <source>
        <dbReference type="ARBA" id="ARBA00022722"/>
    </source>
</evidence>
<dbReference type="RefSeq" id="WP_224197144.1">
    <property type="nucleotide sequence ID" value="NZ_JAIRAU010000057.1"/>
</dbReference>
<name>A0ABS7U4D6_9BACT</name>
<evidence type="ECO:0000256" key="4">
    <source>
        <dbReference type="ARBA" id="ARBA00022759"/>
    </source>
</evidence>
<keyword evidence="6" id="KW-0694">RNA-binding</keyword>
<organism evidence="8 9">
    <name type="scientific">Nannocystis pusilla</name>
    <dbReference type="NCBI Taxonomy" id="889268"/>
    <lineage>
        <taxon>Bacteria</taxon>
        <taxon>Pseudomonadati</taxon>
        <taxon>Myxococcota</taxon>
        <taxon>Polyangia</taxon>
        <taxon>Nannocystales</taxon>
        <taxon>Nannocystaceae</taxon>
        <taxon>Nannocystis</taxon>
    </lineage>
</organism>